<dbReference type="AlphaFoldDB" id="A0A0V1HKD3"/>
<keyword evidence="2" id="KW-1185">Reference proteome</keyword>
<organism evidence="1 2">
    <name type="scientific">Trichinella zimbabwensis</name>
    <dbReference type="NCBI Taxonomy" id="268475"/>
    <lineage>
        <taxon>Eukaryota</taxon>
        <taxon>Metazoa</taxon>
        <taxon>Ecdysozoa</taxon>
        <taxon>Nematoda</taxon>
        <taxon>Enoplea</taxon>
        <taxon>Dorylaimia</taxon>
        <taxon>Trichinellida</taxon>
        <taxon>Trichinellidae</taxon>
        <taxon>Trichinella</taxon>
    </lineage>
</organism>
<dbReference type="Proteomes" id="UP000055024">
    <property type="component" value="Unassembled WGS sequence"/>
</dbReference>
<proteinExistence type="predicted"/>
<reference evidence="1 2" key="1">
    <citation type="submission" date="2015-01" db="EMBL/GenBank/DDBJ databases">
        <title>Evolution of Trichinella species and genotypes.</title>
        <authorList>
            <person name="Korhonen P.K."/>
            <person name="Edoardo P."/>
            <person name="Giuseppe L.R."/>
            <person name="Gasser R.B."/>
        </authorList>
    </citation>
    <scope>NUCLEOTIDE SEQUENCE [LARGE SCALE GENOMIC DNA]</scope>
    <source>
        <strain evidence="1">ISS1029</strain>
    </source>
</reference>
<comment type="caution">
    <text evidence="1">The sequence shown here is derived from an EMBL/GenBank/DDBJ whole genome shotgun (WGS) entry which is preliminary data.</text>
</comment>
<dbReference type="OrthoDB" id="10391023at2759"/>
<gene>
    <name evidence="1" type="ORF">T11_7601</name>
</gene>
<name>A0A0V1HKD3_9BILA</name>
<dbReference type="EMBL" id="JYDP01000055">
    <property type="protein sequence ID" value="KRZ10919.1"/>
    <property type="molecule type" value="Genomic_DNA"/>
</dbReference>
<protein>
    <submittedName>
        <fullName evidence="1">Uncharacterized protein</fullName>
    </submittedName>
</protein>
<sequence>MEYKKSLVGSTFNKRAAHPLPYTAKKATESMGIKMTAKRPTAQNYKKRMSKRCELCDSKKD</sequence>
<evidence type="ECO:0000313" key="2">
    <source>
        <dbReference type="Proteomes" id="UP000055024"/>
    </source>
</evidence>
<evidence type="ECO:0000313" key="1">
    <source>
        <dbReference type="EMBL" id="KRZ10919.1"/>
    </source>
</evidence>
<accession>A0A0V1HKD3</accession>